<dbReference type="SMART" id="SM00220">
    <property type="entry name" value="S_TKc"/>
    <property type="match status" value="1"/>
</dbReference>
<dbReference type="GO" id="GO:0005886">
    <property type="term" value="C:plasma membrane"/>
    <property type="evidence" value="ECO:0007669"/>
    <property type="project" value="TreeGrafter"/>
</dbReference>
<keyword evidence="8" id="KW-0067">ATP-binding</keyword>
<evidence type="ECO:0000313" key="17">
    <source>
        <dbReference type="EMBL" id="KAK4549020.1"/>
    </source>
</evidence>
<keyword evidence="3" id="KW-0808">Transferase</keyword>
<dbReference type="GO" id="GO:0005509">
    <property type="term" value="F:calcium ion binding"/>
    <property type="evidence" value="ECO:0007669"/>
    <property type="project" value="InterPro"/>
</dbReference>
<evidence type="ECO:0000256" key="12">
    <source>
        <dbReference type="ARBA" id="ARBA00023180"/>
    </source>
</evidence>
<comment type="subcellular location">
    <subcellularLocation>
        <location evidence="1">Membrane</location>
        <topology evidence="1">Single-pass type I membrane protein</topology>
    </subcellularLocation>
</comment>
<dbReference type="FunFam" id="3.30.200.20:FF:000043">
    <property type="entry name" value="Wall-associated receptor kinase 2"/>
    <property type="match status" value="1"/>
</dbReference>
<comment type="catalytic activity">
    <reaction evidence="13">
        <text>L-seryl-[protein] + ATP = O-phospho-L-seryl-[protein] + ADP + H(+)</text>
        <dbReference type="Rhea" id="RHEA:17989"/>
        <dbReference type="Rhea" id="RHEA-COMP:9863"/>
        <dbReference type="Rhea" id="RHEA-COMP:11604"/>
        <dbReference type="ChEBI" id="CHEBI:15378"/>
        <dbReference type="ChEBI" id="CHEBI:29999"/>
        <dbReference type="ChEBI" id="CHEBI:30616"/>
        <dbReference type="ChEBI" id="CHEBI:83421"/>
        <dbReference type="ChEBI" id="CHEBI:456216"/>
    </reaction>
</comment>
<keyword evidence="5" id="KW-0732">Signal</keyword>
<evidence type="ECO:0000313" key="18">
    <source>
        <dbReference type="Proteomes" id="UP001324115"/>
    </source>
</evidence>
<dbReference type="InterPro" id="IPR008271">
    <property type="entry name" value="Ser/Thr_kinase_AS"/>
</dbReference>
<dbReference type="InterPro" id="IPR011009">
    <property type="entry name" value="Kinase-like_dom_sf"/>
</dbReference>
<dbReference type="SUPFAM" id="SSF56112">
    <property type="entry name" value="Protein kinase-like (PK-like)"/>
    <property type="match status" value="1"/>
</dbReference>
<dbReference type="InterPro" id="IPR000719">
    <property type="entry name" value="Prot_kinase_dom"/>
</dbReference>
<dbReference type="Pfam" id="PF00069">
    <property type="entry name" value="Pkinase"/>
    <property type="match status" value="1"/>
</dbReference>
<comment type="catalytic activity">
    <reaction evidence="14">
        <text>L-threonyl-[protein] + ATP = O-phospho-L-threonyl-[protein] + ADP + H(+)</text>
        <dbReference type="Rhea" id="RHEA:46608"/>
        <dbReference type="Rhea" id="RHEA-COMP:11060"/>
        <dbReference type="Rhea" id="RHEA-COMP:11605"/>
        <dbReference type="ChEBI" id="CHEBI:15378"/>
        <dbReference type="ChEBI" id="CHEBI:30013"/>
        <dbReference type="ChEBI" id="CHEBI:30616"/>
        <dbReference type="ChEBI" id="CHEBI:61977"/>
        <dbReference type="ChEBI" id="CHEBI:456216"/>
    </reaction>
</comment>
<evidence type="ECO:0000256" key="15">
    <source>
        <dbReference type="SAM" id="Phobius"/>
    </source>
</evidence>
<keyword evidence="11" id="KW-1015">Disulfide bond</keyword>
<dbReference type="PANTHER" id="PTHR27005">
    <property type="entry name" value="WALL-ASSOCIATED RECEPTOR KINASE-LIKE 21"/>
    <property type="match status" value="1"/>
</dbReference>
<protein>
    <recommendedName>
        <fullName evidence="16">Protein kinase domain-containing protein</fullName>
    </recommendedName>
</protein>
<reference evidence="17 18" key="1">
    <citation type="journal article" date="2023" name="G3 (Bethesda)">
        <title>A haplotype-resolved chromosome-scale genome for Quercus rubra L. provides insights into the genetics of adaptive traits for red oak species.</title>
        <authorList>
            <person name="Kapoor B."/>
            <person name="Jenkins J."/>
            <person name="Schmutz J."/>
            <person name="Zhebentyayeva T."/>
            <person name="Kuelheim C."/>
            <person name="Coggeshall M."/>
            <person name="Heim C."/>
            <person name="Lasky J.R."/>
            <person name="Leites L."/>
            <person name="Islam-Faridi N."/>
            <person name="Romero-Severson J."/>
            <person name="DeLeo V.L."/>
            <person name="Lucas S.M."/>
            <person name="Lazic D."/>
            <person name="Gailing O."/>
            <person name="Carlson J."/>
            <person name="Staton M."/>
        </authorList>
    </citation>
    <scope>NUCLEOTIDE SEQUENCE [LARGE SCALE GENOMIC DNA]</scope>
    <source>
        <strain evidence="17">Pseudo-F2</strain>
    </source>
</reference>
<evidence type="ECO:0000256" key="1">
    <source>
        <dbReference type="ARBA" id="ARBA00004479"/>
    </source>
</evidence>
<dbReference type="Gene3D" id="2.10.25.10">
    <property type="entry name" value="Laminin"/>
    <property type="match status" value="1"/>
</dbReference>
<evidence type="ECO:0000256" key="9">
    <source>
        <dbReference type="ARBA" id="ARBA00022989"/>
    </source>
</evidence>
<comment type="caution">
    <text evidence="17">The sequence shown here is derived from an EMBL/GenBank/DDBJ whole genome shotgun (WGS) entry which is preliminary data.</text>
</comment>
<keyword evidence="4 15" id="KW-0812">Transmembrane</keyword>
<dbReference type="InterPro" id="IPR013695">
    <property type="entry name" value="WAK"/>
</dbReference>
<dbReference type="EMBL" id="JAXUIC010000195">
    <property type="protein sequence ID" value="KAK4549019.1"/>
    <property type="molecule type" value="Genomic_DNA"/>
</dbReference>
<gene>
    <name evidence="17" type="ORF">RGQ29_032760</name>
</gene>
<evidence type="ECO:0000256" key="4">
    <source>
        <dbReference type="ARBA" id="ARBA00022692"/>
    </source>
</evidence>
<evidence type="ECO:0000256" key="10">
    <source>
        <dbReference type="ARBA" id="ARBA00023136"/>
    </source>
</evidence>
<dbReference type="PROSITE" id="PS00108">
    <property type="entry name" value="PROTEIN_KINASE_ST"/>
    <property type="match status" value="1"/>
</dbReference>
<accession>A0AAN7DUT1</accession>
<name>A0AAN7DUT1_QUERU</name>
<dbReference type="FunFam" id="1.10.510.10:FF:000084">
    <property type="entry name" value="Wall-associated receptor kinase 2"/>
    <property type="match status" value="1"/>
</dbReference>
<evidence type="ECO:0000256" key="7">
    <source>
        <dbReference type="ARBA" id="ARBA00022777"/>
    </source>
</evidence>
<dbReference type="Gene3D" id="3.30.200.20">
    <property type="entry name" value="Phosphorylase Kinase, domain 1"/>
    <property type="match status" value="1"/>
</dbReference>
<dbReference type="InterPro" id="IPR045274">
    <property type="entry name" value="WAK-like"/>
</dbReference>
<evidence type="ECO:0000256" key="5">
    <source>
        <dbReference type="ARBA" id="ARBA00022729"/>
    </source>
</evidence>
<proteinExistence type="predicted"/>
<evidence type="ECO:0000256" key="11">
    <source>
        <dbReference type="ARBA" id="ARBA00023157"/>
    </source>
</evidence>
<dbReference type="GO" id="GO:0030247">
    <property type="term" value="F:polysaccharide binding"/>
    <property type="evidence" value="ECO:0007669"/>
    <property type="project" value="InterPro"/>
</dbReference>
<dbReference type="CDD" id="cd14066">
    <property type="entry name" value="STKc_IRAK"/>
    <property type="match status" value="1"/>
</dbReference>
<evidence type="ECO:0000256" key="14">
    <source>
        <dbReference type="ARBA" id="ARBA00047951"/>
    </source>
</evidence>
<dbReference type="PROSITE" id="PS01187">
    <property type="entry name" value="EGF_CA"/>
    <property type="match status" value="1"/>
</dbReference>
<dbReference type="EMBL" id="JAXUIC010000195">
    <property type="protein sequence ID" value="KAK4549020.1"/>
    <property type="molecule type" value="Genomic_DNA"/>
</dbReference>
<keyword evidence="12" id="KW-0325">Glycoprotein</keyword>
<dbReference type="Proteomes" id="UP001324115">
    <property type="component" value="Unassembled WGS sequence"/>
</dbReference>
<dbReference type="CDD" id="cd00054">
    <property type="entry name" value="EGF_CA"/>
    <property type="match status" value="1"/>
</dbReference>
<dbReference type="Pfam" id="PF13947">
    <property type="entry name" value="GUB_WAK_bind"/>
    <property type="match status" value="1"/>
</dbReference>
<evidence type="ECO:0000256" key="13">
    <source>
        <dbReference type="ARBA" id="ARBA00047558"/>
    </source>
</evidence>
<feature type="transmembrane region" description="Helical" evidence="15">
    <location>
        <begin position="305"/>
        <end position="327"/>
    </location>
</feature>
<dbReference type="GO" id="GO:0004674">
    <property type="term" value="F:protein serine/threonine kinase activity"/>
    <property type="evidence" value="ECO:0007669"/>
    <property type="project" value="UniProtKB-KW"/>
</dbReference>
<dbReference type="InterPro" id="IPR025287">
    <property type="entry name" value="WAK_GUB"/>
</dbReference>
<keyword evidence="10 15" id="KW-0472">Membrane</keyword>
<dbReference type="PROSITE" id="PS50011">
    <property type="entry name" value="PROTEIN_KINASE_DOM"/>
    <property type="match status" value="1"/>
</dbReference>
<evidence type="ECO:0000256" key="6">
    <source>
        <dbReference type="ARBA" id="ARBA00022741"/>
    </source>
</evidence>
<feature type="domain" description="Protein kinase" evidence="16">
    <location>
        <begin position="380"/>
        <end position="664"/>
    </location>
</feature>
<dbReference type="InterPro" id="IPR018097">
    <property type="entry name" value="EGF_Ca-bd_CS"/>
</dbReference>
<keyword evidence="18" id="KW-1185">Reference proteome</keyword>
<dbReference type="GO" id="GO:0005524">
    <property type="term" value="F:ATP binding"/>
    <property type="evidence" value="ECO:0007669"/>
    <property type="project" value="UniProtKB-KW"/>
</dbReference>
<keyword evidence="6" id="KW-0547">Nucleotide-binding</keyword>
<dbReference type="Pfam" id="PF08488">
    <property type="entry name" value="WAK"/>
    <property type="match status" value="1"/>
</dbReference>
<organism evidence="17 18">
    <name type="scientific">Quercus rubra</name>
    <name type="common">Northern red oak</name>
    <name type="synonym">Quercus borealis</name>
    <dbReference type="NCBI Taxonomy" id="3512"/>
    <lineage>
        <taxon>Eukaryota</taxon>
        <taxon>Viridiplantae</taxon>
        <taxon>Streptophyta</taxon>
        <taxon>Embryophyta</taxon>
        <taxon>Tracheophyta</taxon>
        <taxon>Spermatophyta</taxon>
        <taxon>Magnoliopsida</taxon>
        <taxon>eudicotyledons</taxon>
        <taxon>Gunneridae</taxon>
        <taxon>Pentapetalae</taxon>
        <taxon>rosids</taxon>
        <taxon>fabids</taxon>
        <taxon>Fagales</taxon>
        <taxon>Fagaceae</taxon>
        <taxon>Quercus</taxon>
    </lineage>
</organism>
<keyword evidence="7" id="KW-0418">Kinase</keyword>
<keyword evidence="9 15" id="KW-1133">Transmembrane helix</keyword>
<evidence type="ECO:0000256" key="3">
    <source>
        <dbReference type="ARBA" id="ARBA00022679"/>
    </source>
</evidence>
<keyword evidence="2" id="KW-0723">Serine/threonine-protein kinase</keyword>
<evidence type="ECO:0000259" key="16">
    <source>
        <dbReference type="PROSITE" id="PS50011"/>
    </source>
</evidence>
<evidence type="ECO:0000256" key="8">
    <source>
        <dbReference type="ARBA" id="ARBA00022840"/>
    </source>
</evidence>
<dbReference type="PANTHER" id="PTHR27005:SF526">
    <property type="entry name" value="WALL ASSOCIATED KINASE-LIKE PROTEIN"/>
    <property type="match status" value="1"/>
</dbReference>
<dbReference type="AlphaFoldDB" id="A0AAN7DUT1"/>
<evidence type="ECO:0000256" key="2">
    <source>
        <dbReference type="ARBA" id="ARBA00022527"/>
    </source>
</evidence>
<sequence length="708" mass="79364">MAKPNCPASCGNVSIPYPFGIGSNCFMDNMYEIVCNEIGVAAAAKAFLVLPRFRVEVLEINISDPPNNDDDSYYEPGLIRVKMPIISSNCINKSSVAASGGVLDISGTPFFFSSSRNKFVSVGCNNKATMAGLDSMVFGGCKTDCNNQRLRGKCTGFDCCQTTVPSSGIQGLDVTLESTTNNMNTCKHAFLAERRWLESNETDPSNDVQHLEYVPVVLEWTLSSFEILNFTEALRRNVFLDYTSDGGTCYHCQSGYEGNPYLDMRCQDINECEVEKQKPICSPDLECENTEGSYNCNKRKSPLKIAIIVISPSFGVLFLLLVIWWLYKVIKKRNKIKLKQKFFKMNGGLLLQQQLSSNENNVQKAKLFNSKELENATDRFNENRILGKGGQGTVYKGMLIDGRIVAIKKCNTVDEGNLEQFINEIIILSQINHRNVVKLLGCCLETEVPLLVYEYIPNGTLFQYLHEENGDFPLLTWDMRLRIATEIAGALSYLHSAASLPIYHRDIKSSNILIDDKYRAKVADFGTSRSVAIDQTHVTTLVYGTFGYLDPEYFQTSQFTDKSDVYSFGVVLIELLTGEKPVSLTRSAKSRNLSTYFVHSLKENRLFDILDTQVRKVCNKDEVMAIADLAKRCLHLNGKKRPTMLEIMMELEGVQKVSHVQPNFDELEYVRNEEMGPRNDVSISTGSCFELDSASSSNILPLLSFKSV</sequence>
<dbReference type="Gene3D" id="1.10.510.10">
    <property type="entry name" value="Transferase(Phosphotransferase) domain 1"/>
    <property type="match status" value="1"/>
</dbReference>
<dbReference type="GO" id="GO:0007166">
    <property type="term" value="P:cell surface receptor signaling pathway"/>
    <property type="evidence" value="ECO:0007669"/>
    <property type="project" value="InterPro"/>
</dbReference>